<accession>A0ABP7U690</accession>
<evidence type="ECO:0000259" key="1">
    <source>
        <dbReference type="Pfam" id="PF09836"/>
    </source>
</evidence>
<protein>
    <recommendedName>
        <fullName evidence="1">Putative DNA-binding domain-containing protein</fullName>
    </recommendedName>
</protein>
<evidence type="ECO:0000313" key="2">
    <source>
        <dbReference type="EMBL" id="GAA4035598.1"/>
    </source>
</evidence>
<comment type="caution">
    <text evidence="2">The sequence shown here is derived from an EMBL/GenBank/DDBJ whole genome shotgun (WGS) entry which is preliminary data.</text>
</comment>
<feature type="domain" description="Putative DNA-binding" evidence="1">
    <location>
        <begin position="6"/>
        <end position="96"/>
    </location>
</feature>
<keyword evidence="3" id="KW-1185">Reference proteome</keyword>
<proteinExistence type="predicted"/>
<dbReference type="Pfam" id="PF09836">
    <property type="entry name" value="DUF2063"/>
    <property type="match status" value="1"/>
</dbReference>
<dbReference type="EMBL" id="BAABBR010000001">
    <property type="protein sequence ID" value="GAA4035598.1"/>
    <property type="molecule type" value="Genomic_DNA"/>
</dbReference>
<sequence length="218" mass="23555">MRPDPQLALQTALRRGPDFCPPDLFTGSVAAIVRGLRVHANTIAHARHVALEQTYPKLREAIGAEAFHRAAEQHLAGDEVLARSLDTLGEGLHRHLDHAGARDLARLEWAWLLVYHAADATSLDLGTVTALDPEALIALRVIRHPATQIVVHEGDDRQTLLARPDAEVQTTDLTPASEKLLDRCNQAVAMGELLNEFAPAAVLHLISAGALTMPGDVS</sequence>
<dbReference type="Proteomes" id="UP001424459">
    <property type="component" value="Unassembled WGS sequence"/>
</dbReference>
<reference evidence="3" key="1">
    <citation type="journal article" date="2019" name="Int. J. Syst. Evol. Microbiol.">
        <title>The Global Catalogue of Microorganisms (GCM) 10K type strain sequencing project: providing services to taxonomists for standard genome sequencing and annotation.</title>
        <authorList>
            <consortium name="The Broad Institute Genomics Platform"/>
            <consortium name="The Broad Institute Genome Sequencing Center for Infectious Disease"/>
            <person name="Wu L."/>
            <person name="Ma J."/>
        </authorList>
    </citation>
    <scope>NUCLEOTIDE SEQUENCE [LARGE SCALE GENOMIC DNA]</scope>
    <source>
        <strain evidence="3">JCM 17564</strain>
    </source>
</reference>
<organism evidence="2 3">
    <name type="scientific">Sphingomonas rosea</name>
    <dbReference type="NCBI Taxonomy" id="335605"/>
    <lineage>
        <taxon>Bacteria</taxon>
        <taxon>Pseudomonadati</taxon>
        <taxon>Pseudomonadota</taxon>
        <taxon>Alphaproteobacteria</taxon>
        <taxon>Sphingomonadales</taxon>
        <taxon>Sphingomonadaceae</taxon>
        <taxon>Sphingomonas</taxon>
    </lineage>
</organism>
<gene>
    <name evidence="2" type="ORF">GCM10022281_15020</name>
</gene>
<evidence type="ECO:0000313" key="3">
    <source>
        <dbReference type="Proteomes" id="UP001424459"/>
    </source>
</evidence>
<name>A0ABP7U690_9SPHN</name>
<dbReference type="InterPro" id="IPR018640">
    <property type="entry name" value="DUF2063"/>
</dbReference>